<dbReference type="SUPFAM" id="SSF58069">
    <property type="entry name" value="Virus ectodomain"/>
    <property type="match status" value="1"/>
</dbReference>
<evidence type="ECO:0000313" key="4">
    <source>
        <dbReference type="Proteomes" id="UP000269221"/>
    </source>
</evidence>
<feature type="transmembrane region" description="Helical" evidence="2">
    <location>
        <begin position="240"/>
        <end position="261"/>
    </location>
</feature>
<proteinExistence type="predicted"/>
<keyword evidence="2" id="KW-0812">Transmembrane</keyword>
<dbReference type="AlphaFoldDB" id="A0A3M0JVN1"/>
<protein>
    <recommendedName>
        <fullName evidence="5">Envelope glycoprotein</fullName>
    </recommendedName>
</protein>
<feature type="compositionally biased region" description="Acidic residues" evidence="1">
    <location>
        <begin position="289"/>
        <end position="299"/>
    </location>
</feature>
<evidence type="ECO:0008006" key="5">
    <source>
        <dbReference type="Google" id="ProtNLM"/>
    </source>
</evidence>
<gene>
    <name evidence="3" type="ORF">DUI87_18264</name>
</gene>
<evidence type="ECO:0000256" key="1">
    <source>
        <dbReference type="SAM" id="MobiDB-lite"/>
    </source>
</evidence>
<organism evidence="3 4">
    <name type="scientific">Hirundo rustica rustica</name>
    <dbReference type="NCBI Taxonomy" id="333673"/>
    <lineage>
        <taxon>Eukaryota</taxon>
        <taxon>Metazoa</taxon>
        <taxon>Chordata</taxon>
        <taxon>Craniata</taxon>
        <taxon>Vertebrata</taxon>
        <taxon>Euteleostomi</taxon>
        <taxon>Archelosauria</taxon>
        <taxon>Archosauria</taxon>
        <taxon>Dinosauria</taxon>
        <taxon>Saurischia</taxon>
        <taxon>Theropoda</taxon>
        <taxon>Coelurosauria</taxon>
        <taxon>Aves</taxon>
        <taxon>Neognathae</taxon>
        <taxon>Neoaves</taxon>
        <taxon>Telluraves</taxon>
        <taxon>Australaves</taxon>
        <taxon>Passeriformes</taxon>
        <taxon>Sylvioidea</taxon>
        <taxon>Hirundinidae</taxon>
        <taxon>Hirundo</taxon>
    </lineage>
</organism>
<name>A0A3M0JVN1_HIRRU</name>
<evidence type="ECO:0000313" key="3">
    <source>
        <dbReference type="EMBL" id="RMC05082.1"/>
    </source>
</evidence>
<dbReference type="Gene3D" id="1.10.287.210">
    <property type="match status" value="1"/>
</dbReference>
<dbReference type="Proteomes" id="UP000269221">
    <property type="component" value="Unassembled WGS sequence"/>
</dbReference>
<comment type="caution">
    <text evidence="3">The sequence shown here is derived from an EMBL/GenBank/DDBJ whole genome shotgun (WGS) entry which is preliminary data.</text>
</comment>
<evidence type="ECO:0000256" key="2">
    <source>
        <dbReference type="SAM" id="Phobius"/>
    </source>
</evidence>
<reference evidence="3 4" key="1">
    <citation type="submission" date="2018-07" db="EMBL/GenBank/DDBJ databases">
        <title>A high quality draft genome assembly of the barn swallow (H. rustica rustica).</title>
        <authorList>
            <person name="Formenti G."/>
            <person name="Chiara M."/>
            <person name="Poveda L."/>
            <person name="Francoijs K.-J."/>
            <person name="Bonisoli-Alquati A."/>
            <person name="Canova L."/>
            <person name="Gianfranceschi L."/>
            <person name="Horner D.S."/>
            <person name="Saino N."/>
        </authorList>
    </citation>
    <scope>NUCLEOTIDE SEQUENCE [LARGE SCALE GENOMIC DNA]</scope>
    <source>
        <strain evidence="3">Chelidonia</strain>
        <tissue evidence="3">Blood</tissue>
    </source>
</reference>
<accession>A0A3M0JVN1</accession>
<keyword evidence="4" id="KW-1185">Reference proteome</keyword>
<keyword evidence="2" id="KW-0472">Membrane</keyword>
<keyword evidence="2" id="KW-1133">Transmembrane helix</keyword>
<feature type="region of interest" description="Disordered" evidence="1">
    <location>
        <begin position="289"/>
        <end position="315"/>
    </location>
</feature>
<dbReference type="OrthoDB" id="9838443at2759"/>
<sequence length="340" mass="38102">MTCLVGIPYGPKELHAKLLEITEQTNREGVSKGQEKSYQFVYQTKNVYTARIWCDQITHVEIASMTDGKPLTLPKDHSHELVAEKFHQHKGPKRDLASLDADCDSEIIHWSKVKGVAVTVFLPWVLIAKALGEQAHLECWVAKQANLTSNPLAGLLSDKEVTRQATLQNRAAINYLLLFHGHRCEEFEGLCCFNLLTKAEAVLKAIQSIPSMVNDIKKETGDWLSGMFGNWDILGLVGSIIRSALLVLFIIVLILVTIGIIKRMLNRLIPSATHSPSINQIAMPSAPELEEGVELEEDSEKGRNPDEEEPQMGWPTQLEWFAESYPDSEYPPPPFWFSSS</sequence>
<dbReference type="EMBL" id="QRBI01000123">
    <property type="protein sequence ID" value="RMC05082.1"/>
    <property type="molecule type" value="Genomic_DNA"/>
</dbReference>